<organism evidence="1 2">
    <name type="scientific">Melastoma candidum</name>
    <dbReference type="NCBI Taxonomy" id="119954"/>
    <lineage>
        <taxon>Eukaryota</taxon>
        <taxon>Viridiplantae</taxon>
        <taxon>Streptophyta</taxon>
        <taxon>Embryophyta</taxon>
        <taxon>Tracheophyta</taxon>
        <taxon>Spermatophyta</taxon>
        <taxon>Magnoliopsida</taxon>
        <taxon>eudicotyledons</taxon>
        <taxon>Gunneridae</taxon>
        <taxon>Pentapetalae</taxon>
        <taxon>rosids</taxon>
        <taxon>malvids</taxon>
        <taxon>Myrtales</taxon>
        <taxon>Melastomataceae</taxon>
        <taxon>Melastomatoideae</taxon>
        <taxon>Melastomateae</taxon>
        <taxon>Melastoma</taxon>
    </lineage>
</organism>
<evidence type="ECO:0000313" key="2">
    <source>
        <dbReference type="Proteomes" id="UP001057402"/>
    </source>
</evidence>
<proteinExistence type="predicted"/>
<sequence>MASSVVAWLHDLWDACGIRGFMILSLMMQLLLAIVSPLRKRTSNHWVILLIWSAYFLADWAAIFAFGLISNARFMNSTSPTQVDQRSPGVLVCLSSNTPGRARFHYCICTRGQYAVDASLCRPCSPDARATFDILKMELKFFYEVFYTKVLAANSAWGVLIRSLAFYSVLIALIMFCLIKKEGIHSTIAFREWSESTGALSILRRAFEESRPRKGSKLCDYWRKINDKVRAVHEARGEGPLRNTNLAELRRYVDDLELENSILIWHCATEICYQDDRHIDGDSNKRRKFSKVLSDYMVYLLIKQPKLMSPVAGIEKIRYRDTCVEAKNIGKGHLVETMDQFCKNILDEHMGTAKSEDRTGKGKSMLSDACTIANTLRQKGSTKWDVISEVWVEVLLYAAGHCRADSHVRLLSEGGELITFVWLLMAHLGIIARFPKE</sequence>
<protein>
    <submittedName>
        <fullName evidence="1">Uncharacterized protein</fullName>
    </submittedName>
</protein>
<dbReference type="Proteomes" id="UP001057402">
    <property type="component" value="Chromosome 11"/>
</dbReference>
<keyword evidence="2" id="KW-1185">Reference proteome</keyword>
<name>A0ACB9LP82_9MYRT</name>
<reference evidence="2" key="1">
    <citation type="journal article" date="2023" name="Front. Plant Sci.">
        <title>Chromosomal-level genome assembly of Melastoma candidum provides insights into trichome evolution.</title>
        <authorList>
            <person name="Zhong Y."/>
            <person name="Wu W."/>
            <person name="Sun C."/>
            <person name="Zou P."/>
            <person name="Liu Y."/>
            <person name="Dai S."/>
            <person name="Zhou R."/>
        </authorList>
    </citation>
    <scope>NUCLEOTIDE SEQUENCE [LARGE SCALE GENOMIC DNA]</scope>
</reference>
<accession>A0ACB9LP82</accession>
<dbReference type="EMBL" id="CM042890">
    <property type="protein sequence ID" value="KAI4312918.1"/>
    <property type="molecule type" value="Genomic_DNA"/>
</dbReference>
<comment type="caution">
    <text evidence="1">The sequence shown here is derived from an EMBL/GenBank/DDBJ whole genome shotgun (WGS) entry which is preliminary data.</text>
</comment>
<gene>
    <name evidence="1" type="ORF">MLD38_037706</name>
</gene>
<evidence type="ECO:0000313" key="1">
    <source>
        <dbReference type="EMBL" id="KAI4312918.1"/>
    </source>
</evidence>